<dbReference type="PANTHER" id="PTHR31051">
    <property type="entry name" value="PROTEASOME ASSEMBLY CHAPERONE 3"/>
    <property type="match status" value="1"/>
</dbReference>
<proteinExistence type="predicted"/>
<accession>A0AA88SKK4</accession>
<evidence type="ECO:0000313" key="2">
    <source>
        <dbReference type="Proteomes" id="UP001187315"/>
    </source>
</evidence>
<gene>
    <name evidence="1" type="ORF">Q7C36_014493</name>
</gene>
<sequence>MSTESSDMGGTVAQQRKRVDGFIMAPLIKTRQTEKTIDGISTQVVCTEFSNYIFIVLTQYGKIGALVSVSPDSRSSDISTTMLTTKVLLGKDEALTHVYAKNVAAFVCQEAGNRPVLLGLALKDCSAENLKTLKEMIKSCQVWLKEDGLNLSVEVNEVIQTEWMKR</sequence>
<comment type="caution">
    <text evidence="1">The sequence shown here is derived from an EMBL/GenBank/DDBJ whole genome shotgun (WGS) entry which is preliminary data.</text>
</comment>
<name>A0AA88SKK4_TACVA</name>
<dbReference type="InterPro" id="IPR053720">
    <property type="entry name" value="Psm_Assembly_Chaperone"/>
</dbReference>
<dbReference type="Proteomes" id="UP001187315">
    <property type="component" value="Unassembled WGS sequence"/>
</dbReference>
<dbReference type="AlphaFoldDB" id="A0AA88SKK4"/>
<dbReference type="EMBL" id="JAVHJS010000014">
    <property type="protein sequence ID" value="KAK2836624.1"/>
    <property type="molecule type" value="Genomic_DNA"/>
</dbReference>
<dbReference type="Pfam" id="PF10178">
    <property type="entry name" value="PAC3"/>
    <property type="match status" value="1"/>
</dbReference>
<dbReference type="GO" id="GO:0043248">
    <property type="term" value="P:proteasome assembly"/>
    <property type="evidence" value="ECO:0007669"/>
    <property type="project" value="InterPro"/>
</dbReference>
<organism evidence="1 2">
    <name type="scientific">Tachysurus vachellii</name>
    <name type="common">Darkbarbel catfish</name>
    <name type="synonym">Pelteobagrus vachellii</name>
    <dbReference type="NCBI Taxonomy" id="175792"/>
    <lineage>
        <taxon>Eukaryota</taxon>
        <taxon>Metazoa</taxon>
        <taxon>Chordata</taxon>
        <taxon>Craniata</taxon>
        <taxon>Vertebrata</taxon>
        <taxon>Euteleostomi</taxon>
        <taxon>Actinopterygii</taxon>
        <taxon>Neopterygii</taxon>
        <taxon>Teleostei</taxon>
        <taxon>Ostariophysi</taxon>
        <taxon>Siluriformes</taxon>
        <taxon>Bagridae</taxon>
        <taxon>Tachysurus</taxon>
    </lineage>
</organism>
<dbReference type="InterPro" id="IPR018788">
    <property type="entry name" value="Proteasome_assmbl_chp_3"/>
</dbReference>
<dbReference type="PANTHER" id="PTHR31051:SF1">
    <property type="entry name" value="PROTEASOME ASSEMBLY CHAPERONE 3"/>
    <property type="match status" value="1"/>
</dbReference>
<keyword evidence="2" id="KW-1185">Reference proteome</keyword>
<dbReference type="Gene3D" id="3.30.230.90">
    <property type="match status" value="1"/>
</dbReference>
<reference evidence="1" key="1">
    <citation type="submission" date="2023-08" db="EMBL/GenBank/DDBJ databases">
        <title>Pelteobagrus vachellii genome.</title>
        <authorList>
            <person name="Liu H."/>
        </authorList>
    </citation>
    <scope>NUCLEOTIDE SEQUENCE</scope>
    <source>
        <strain evidence="1">PRFRI_2022a</strain>
        <tissue evidence="1">Muscle</tissue>
    </source>
</reference>
<evidence type="ECO:0008006" key="3">
    <source>
        <dbReference type="Google" id="ProtNLM"/>
    </source>
</evidence>
<protein>
    <recommendedName>
        <fullName evidence="3">Proteasome assembly chaperone 3</fullName>
    </recommendedName>
</protein>
<evidence type="ECO:0000313" key="1">
    <source>
        <dbReference type="EMBL" id="KAK2836624.1"/>
    </source>
</evidence>